<proteinExistence type="predicted"/>
<evidence type="ECO:0000256" key="1">
    <source>
        <dbReference type="ARBA" id="ARBA00022722"/>
    </source>
</evidence>
<dbReference type="GO" id="GO:0046872">
    <property type="term" value="F:metal ion binding"/>
    <property type="evidence" value="ECO:0007669"/>
    <property type="project" value="UniProtKB-KW"/>
</dbReference>
<evidence type="ECO:0000256" key="3">
    <source>
        <dbReference type="ARBA" id="ARBA00022759"/>
    </source>
</evidence>
<dbReference type="GO" id="GO:0015074">
    <property type="term" value="P:DNA integration"/>
    <property type="evidence" value="ECO:0007669"/>
    <property type="project" value="UniProtKB-KW"/>
</dbReference>
<dbReference type="GO" id="GO:0006310">
    <property type="term" value="P:DNA recombination"/>
    <property type="evidence" value="ECO:0007669"/>
    <property type="project" value="UniProtKB-KW"/>
</dbReference>
<evidence type="ECO:0000313" key="10">
    <source>
        <dbReference type="Proteomes" id="UP000275777"/>
    </source>
</evidence>
<keyword evidence="2" id="KW-0479">Metal-binding</keyword>
<dbReference type="GO" id="GO:0003676">
    <property type="term" value="F:nucleic acid binding"/>
    <property type="evidence" value="ECO:0007669"/>
    <property type="project" value="InterPro"/>
</dbReference>
<dbReference type="Gene3D" id="3.30.420.10">
    <property type="entry name" value="Ribonuclease H-like superfamily/Ribonuclease H"/>
    <property type="match status" value="1"/>
</dbReference>
<gene>
    <name evidence="9" type="ORF">NCTC9695_00007</name>
</gene>
<dbReference type="InterPro" id="IPR036397">
    <property type="entry name" value="RNaseH_sf"/>
</dbReference>
<evidence type="ECO:0000256" key="6">
    <source>
        <dbReference type="ARBA" id="ARBA00022908"/>
    </source>
</evidence>
<keyword evidence="1" id="KW-0540">Nuclease</keyword>
<evidence type="ECO:0000256" key="7">
    <source>
        <dbReference type="ARBA" id="ARBA00023172"/>
    </source>
</evidence>
<dbReference type="PANTHER" id="PTHR42648">
    <property type="entry name" value="TRANSPOSASE, PUTATIVE-RELATED"/>
    <property type="match status" value="1"/>
</dbReference>
<dbReference type="InterPro" id="IPR039537">
    <property type="entry name" value="Retrotran_Ty1/copia-like"/>
</dbReference>
<accession>A0A3S4LDB6</accession>
<keyword evidence="4" id="KW-0378">Hydrolase</keyword>
<dbReference type="SUPFAM" id="SSF53098">
    <property type="entry name" value="Ribonuclease H-like"/>
    <property type="match status" value="1"/>
</dbReference>
<dbReference type="Proteomes" id="UP000275777">
    <property type="component" value="Chromosome"/>
</dbReference>
<evidence type="ECO:0000259" key="8">
    <source>
        <dbReference type="PROSITE" id="PS50994"/>
    </source>
</evidence>
<dbReference type="PANTHER" id="PTHR42648:SF11">
    <property type="entry name" value="TRANSPOSON TY4-P GAG-POL POLYPROTEIN"/>
    <property type="match status" value="1"/>
</dbReference>
<evidence type="ECO:0000256" key="5">
    <source>
        <dbReference type="ARBA" id="ARBA00022842"/>
    </source>
</evidence>
<keyword evidence="5" id="KW-0460">Magnesium</keyword>
<evidence type="ECO:0000313" key="9">
    <source>
        <dbReference type="EMBL" id="VEB39624.1"/>
    </source>
</evidence>
<dbReference type="EMBL" id="LR134182">
    <property type="protein sequence ID" value="VEB39624.1"/>
    <property type="molecule type" value="Genomic_DNA"/>
</dbReference>
<name>A0A3S4LDB6_CHRVL</name>
<dbReference type="InterPro" id="IPR001584">
    <property type="entry name" value="Integrase_cat-core"/>
</dbReference>
<feature type="domain" description="Integrase catalytic" evidence="8">
    <location>
        <begin position="15"/>
        <end position="194"/>
    </location>
</feature>
<dbReference type="GO" id="GO:0016787">
    <property type="term" value="F:hydrolase activity"/>
    <property type="evidence" value="ECO:0007669"/>
    <property type="project" value="UniProtKB-KW"/>
</dbReference>
<dbReference type="AlphaFoldDB" id="A0A3S4LDB6"/>
<evidence type="ECO:0000256" key="4">
    <source>
        <dbReference type="ARBA" id="ARBA00022801"/>
    </source>
</evidence>
<keyword evidence="6" id="KW-0229">DNA integration</keyword>
<dbReference type="Pfam" id="PF00665">
    <property type="entry name" value="rve"/>
    <property type="match status" value="1"/>
</dbReference>
<protein>
    <submittedName>
        <fullName evidence="9">Transposase and inactivated derivatives, IS30 family</fullName>
    </submittedName>
</protein>
<sequence>MASAACATWKLRSQTPSKPFKAYDPGYFHIDVKYLPQMPDETSRRYLFVAIDRATRWVFVQVKSNKTAGAARAFLTALQKAAPCHVRTILTDNGSEFTDRLFNKQKQASGEHEFDLLCDALGIEHRLTKPRSPQTNGMVERFNGRISDVLATHRFESGKDLAETLERYVLLYNQHLPQLAVQHRTPIQAMKDWQKQRPDLFKKRVSNRPDWTANTPIEINLICPDPHGH</sequence>
<keyword evidence="3" id="KW-0255">Endonuclease</keyword>
<dbReference type="PROSITE" id="PS50994">
    <property type="entry name" value="INTEGRASE"/>
    <property type="match status" value="1"/>
</dbReference>
<keyword evidence="7" id="KW-0233">DNA recombination</keyword>
<evidence type="ECO:0000256" key="2">
    <source>
        <dbReference type="ARBA" id="ARBA00022723"/>
    </source>
</evidence>
<reference evidence="9 10" key="1">
    <citation type="submission" date="2018-12" db="EMBL/GenBank/DDBJ databases">
        <authorList>
            <consortium name="Pathogen Informatics"/>
        </authorList>
    </citation>
    <scope>NUCLEOTIDE SEQUENCE [LARGE SCALE GENOMIC DNA]</scope>
    <source>
        <strain evidence="9 10">NCTC9695</strain>
    </source>
</reference>
<dbReference type="GO" id="GO:0004519">
    <property type="term" value="F:endonuclease activity"/>
    <property type="evidence" value="ECO:0007669"/>
    <property type="project" value="UniProtKB-KW"/>
</dbReference>
<dbReference type="InterPro" id="IPR012337">
    <property type="entry name" value="RNaseH-like_sf"/>
</dbReference>
<organism evidence="9 10">
    <name type="scientific">Chromobacterium violaceum</name>
    <dbReference type="NCBI Taxonomy" id="536"/>
    <lineage>
        <taxon>Bacteria</taxon>
        <taxon>Pseudomonadati</taxon>
        <taxon>Pseudomonadota</taxon>
        <taxon>Betaproteobacteria</taxon>
        <taxon>Neisseriales</taxon>
        <taxon>Chromobacteriaceae</taxon>
        <taxon>Chromobacterium</taxon>
    </lineage>
</organism>